<dbReference type="AlphaFoldDB" id="A0A2S9YKR6"/>
<protein>
    <submittedName>
        <fullName evidence="1">Uncharacterized protein</fullName>
    </submittedName>
</protein>
<comment type="caution">
    <text evidence="1">The sequence shown here is derived from an EMBL/GenBank/DDBJ whole genome shotgun (WGS) entry which is preliminary data.</text>
</comment>
<evidence type="ECO:0000313" key="1">
    <source>
        <dbReference type="EMBL" id="PRQ05679.1"/>
    </source>
</evidence>
<accession>A0A2S9YKR6</accession>
<dbReference type="Gene3D" id="3.60.15.10">
    <property type="entry name" value="Ribonuclease Z/Hydroxyacylglutathione hydrolase-like"/>
    <property type="match status" value="1"/>
</dbReference>
<name>A0A2S9YKR6_9BACT</name>
<dbReference type="EMBL" id="PVNL01000090">
    <property type="protein sequence ID" value="PRQ05679.1"/>
    <property type="molecule type" value="Genomic_DNA"/>
</dbReference>
<evidence type="ECO:0000313" key="2">
    <source>
        <dbReference type="Proteomes" id="UP000238823"/>
    </source>
</evidence>
<organism evidence="1 2">
    <name type="scientific">Enhygromyxa salina</name>
    <dbReference type="NCBI Taxonomy" id="215803"/>
    <lineage>
        <taxon>Bacteria</taxon>
        <taxon>Pseudomonadati</taxon>
        <taxon>Myxococcota</taxon>
        <taxon>Polyangia</taxon>
        <taxon>Nannocystales</taxon>
        <taxon>Nannocystaceae</taxon>
        <taxon>Enhygromyxa</taxon>
    </lineage>
</organism>
<gene>
    <name evidence="1" type="ORF">ENSA7_44120</name>
</gene>
<dbReference type="Proteomes" id="UP000238823">
    <property type="component" value="Unassembled WGS sequence"/>
</dbReference>
<reference evidence="1 2" key="1">
    <citation type="submission" date="2018-03" db="EMBL/GenBank/DDBJ databases">
        <title>Draft Genome Sequences of the Obligatory Marine Myxobacteria Enhygromyxa salina SWB007.</title>
        <authorList>
            <person name="Poehlein A."/>
            <person name="Moghaddam J.A."/>
            <person name="Harms H."/>
            <person name="Alanjari M."/>
            <person name="Koenig G.M."/>
            <person name="Daniel R."/>
            <person name="Schaeberle T.F."/>
        </authorList>
    </citation>
    <scope>NUCLEOTIDE SEQUENCE [LARGE SCALE GENOMIC DNA]</scope>
    <source>
        <strain evidence="1 2">SWB007</strain>
    </source>
</reference>
<proteinExistence type="predicted"/>
<sequence length="190" mass="20818">MLSAVLRITRGDSAVLIGGDAPLGSWERLDGRNPELLRAEAIRVPHHCGHATEGGTEWTEYEQLYTAVNAKLSVVSVGTNNGYEHPQTEHLVAARRGGQCRLICTQLTPRCHHNPPELREAMKDQATMVEPPYRHWDEDGKPRSTEVPCAGSVVAWIDAGGKLHHEPSAGSEHSKLLLRVDGPLCQQALD</sequence>
<dbReference type="InterPro" id="IPR036866">
    <property type="entry name" value="RibonucZ/Hydroxyglut_hydro"/>
</dbReference>